<evidence type="ECO:0000313" key="4">
    <source>
        <dbReference type="Proteomes" id="UP000036403"/>
    </source>
</evidence>
<protein>
    <submittedName>
        <fullName evidence="3">Vam6 vps39-like protein</fullName>
    </submittedName>
</protein>
<dbReference type="OrthoDB" id="8948150at2759"/>
<reference evidence="3 4" key="1">
    <citation type="submission" date="2015-04" db="EMBL/GenBank/DDBJ databases">
        <title>Lasius niger genome sequencing.</title>
        <authorList>
            <person name="Konorov E.A."/>
            <person name="Nikitin M.A."/>
            <person name="Kirill M.V."/>
            <person name="Chang P."/>
        </authorList>
    </citation>
    <scope>NUCLEOTIDE SEQUENCE [LARGE SCALE GENOMIC DNA]</scope>
    <source>
        <tissue evidence="3">Whole</tissue>
    </source>
</reference>
<dbReference type="PaxDb" id="67767-A0A0J7N5L2"/>
<dbReference type="AlphaFoldDB" id="A0A0J7N5L2"/>
<dbReference type="Proteomes" id="UP000036403">
    <property type="component" value="Unassembled WGS sequence"/>
</dbReference>
<evidence type="ECO:0000259" key="2">
    <source>
        <dbReference type="Pfam" id="PF21787"/>
    </source>
</evidence>
<feature type="domain" description="Transposable element P transposase-like RNase H" evidence="2">
    <location>
        <begin position="270"/>
        <end position="403"/>
    </location>
</feature>
<name>A0A0J7N5L2_LASNI</name>
<comment type="caution">
    <text evidence="3">The sequence shown here is derived from an EMBL/GenBank/DDBJ whole genome shotgun (WGS) entry which is preliminary data.</text>
</comment>
<keyword evidence="4" id="KW-1185">Reference proteome</keyword>
<dbReference type="EMBL" id="LBMM01009614">
    <property type="protein sequence ID" value="KMQ87990.1"/>
    <property type="molecule type" value="Genomic_DNA"/>
</dbReference>
<evidence type="ECO:0000256" key="1">
    <source>
        <dbReference type="SAM" id="Coils"/>
    </source>
</evidence>
<gene>
    <name evidence="3" type="ORF">RF55_12599</name>
</gene>
<accession>A0A0J7N5L2</accession>
<sequence length="651" mass="74298">MERNKLRLSVPDHSYSSKKVCSNRNLSTTASSIKETSVTTLNTTEKDISNTSEIESNLTDNENCDIVLNSSDVFTNTAEKDISNTSEIESNLIDNENSDIVLNNSDVFTNTCTIASSNASNILPEMIMEVENAITAETIEEQQIDIMTASLKNENEQLKKELARVKKIADKIHQENNTLRKSNKNLRRRNEILTNIQEKSESILTKFNKDQKKAMYKKNYRGIHWEPKTLKQALILKLKCGSSGYKEVQKQIPLPSIRTLQRRIKHIEFRPGFLEETLHLLADQINHNKEEWKDCVLALDEMSIQPGEMIDPNTNESIGRTTLASHSGVANKALVFLLGGIIFPWKQVICFHLTGSKAKDAKEGVTGQVYADIIKNIIERCETIGLRIHCVVSNMGSDNRTLNKNNEEAYKEAISHLKVTMRTFSGMCIGVDSRWKPVQCGVTIATSAILDLQEYFLNERGFKFLLTGRFTQDFLENLFSCIRFRQPIPHALMFKNILKAISVAQFCTIDKSNYDADDGEMILDFLAKSKCTQYKDPKLNLCIKIPILTDENISYFSKWERLVLYDMAGSTLRSVKNVYSICNTCYNALLWQEKEPHPYVLLTRLNAYKDDCLTQVSEEAFKAIWKAELTFRIVRENLLRTQKVNIYDILV</sequence>
<dbReference type="Pfam" id="PF21787">
    <property type="entry name" value="TNP-like_RNaseH_N"/>
    <property type="match status" value="1"/>
</dbReference>
<feature type="coiled-coil region" evidence="1">
    <location>
        <begin position="148"/>
        <end position="196"/>
    </location>
</feature>
<keyword evidence="1" id="KW-0175">Coiled coil</keyword>
<dbReference type="InterPro" id="IPR048365">
    <property type="entry name" value="TNP-like_RNaseH_N"/>
</dbReference>
<evidence type="ECO:0000313" key="3">
    <source>
        <dbReference type="EMBL" id="KMQ87990.1"/>
    </source>
</evidence>
<organism evidence="3 4">
    <name type="scientific">Lasius niger</name>
    <name type="common">Black garden ant</name>
    <dbReference type="NCBI Taxonomy" id="67767"/>
    <lineage>
        <taxon>Eukaryota</taxon>
        <taxon>Metazoa</taxon>
        <taxon>Ecdysozoa</taxon>
        <taxon>Arthropoda</taxon>
        <taxon>Hexapoda</taxon>
        <taxon>Insecta</taxon>
        <taxon>Pterygota</taxon>
        <taxon>Neoptera</taxon>
        <taxon>Endopterygota</taxon>
        <taxon>Hymenoptera</taxon>
        <taxon>Apocrita</taxon>
        <taxon>Aculeata</taxon>
        <taxon>Formicoidea</taxon>
        <taxon>Formicidae</taxon>
        <taxon>Formicinae</taxon>
        <taxon>Lasius</taxon>
        <taxon>Lasius</taxon>
    </lineage>
</organism>
<proteinExistence type="predicted"/>